<evidence type="ECO:0000259" key="7">
    <source>
        <dbReference type="SMART" id="SM00039"/>
    </source>
</evidence>
<keyword evidence="8" id="KW-1185">Reference proteome</keyword>
<dbReference type="PROSITE" id="PS00511">
    <property type="entry name" value="CRF"/>
    <property type="match status" value="1"/>
</dbReference>
<keyword evidence="4" id="KW-0372">Hormone</keyword>
<protein>
    <submittedName>
        <fullName evidence="9">Corticoliberin-1-like</fullName>
    </submittedName>
</protein>
<gene>
    <name evidence="9" type="primary">LOC106534216</name>
</gene>
<dbReference type="InterPro" id="IPR000187">
    <property type="entry name" value="CRF"/>
</dbReference>
<reference evidence="9" key="1">
    <citation type="submission" date="2025-08" db="UniProtKB">
        <authorList>
            <consortium name="RefSeq"/>
        </authorList>
    </citation>
    <scope>IDENTIFICATION</scope>
    <source>
        <strain evidence="9">Quisiro</strain>
        <tissue evidence="9">Liver</tissue>
    </source>
</reference>
<dbReference type="RefSeq" id="XP_013886243.1">
    <property type="nucleotide sequence ID" value="XM_014030789.1"/>
</dbReference>
<evidence type="ECO:0000256" key="2">
    <source>
        <dbReference type="ARBA" id="ARBA00009287"/>
    </source>
</evidence>
<dbReference type="InParanoid" id="A0A2I4D1Y9"/>
<comment type="subcellular location">
    <subcellularLocation>
        <location evidence="1">Secreted</location>
    </subcellularLocation>
</comment>
<dbReference type="GeneID" id="106534216"/>
<proteinExistence type="inferred from homology"/>
<evidence type="ECO:0000256" key="6">
    <source>
        <dbReference type="SAM" id="SignalP"/>
    </source>
</evidence>
<dbReference type="Gene3D" id="6.10.250.1920">
    <property type="match status" value="1"/>
</dbReference>
<evidence type="ECO:0000313" key="8">
    <source>
        <dbReference type="Proteomes" id="UP000192220"/>
    </source>
</evidence>
<dbReference type="KEGG" id="alim:106534216"/>
<dbReference type="PRINTS" id="PR01612">
    <property type="entry name" value="CRFFAMILY"/>
</dbReference>
<dbReference type="OrthoDB" id="9837731at2759"/>
<dbReference type="Proteomes" id="UP000192220">
    <property type="component" value="Unplaced"/>
</dbReference>
<evidence type="ECO:0000256" key="4">
    <source>
        <dbReference type="ARBA" id="ARBA00022702"/>
    </source>
</evidence>
<dbReference type="GO" id="GO:0005576">
    <property type="term" value="C:extracellular region"/>
    <property type="evidence" value="ECO:0007669"/>
    <property type="project" value="UniProtKB-SubCell"/>
</dbReference>
<comment type="similarity">
    <text evidence="2">Belongs to the sauvagine/corticotropin-releasing factor/urotensin I family.</text>
</comment>
<dbReference type="STRING" id="52670.A0A2I4D1Y9"/>
<evidence type="ECO:0000256" key="5">
    <source>
        <dbReference type="ARBA" id="ARBA00022815"/>
    </source>
</evidence>
<feature type="signal peptide" evidence="6">
    <location>
        <begin position="1"/>
        <end position="23"/>
    </location>
</feature>
<accession>A0A2I4D1Y9</accession>
<organism evidence="8 9">
    <name type="scientific">Austrofundulus limnaeus</name>
    <name type="common">Annual killifish</name>
    <dbReference type="NCBI Taxonomy" id="52670"/>
    <lineage>
        <taxon>Eukaryota</taxon>
        <taxon>Metazoa</taxon>
        <taxon>Chordata</taxon>
        <taxon>Craniata</taxon>
        <taxon>Vertebrata</taxon>
        <taxon>Euteleostomi</taxon>
        <taxon>Actinopterygii</taxon>
        <taxon>Neopterygii</taxon>
        <taxon>Teleostei</taxon>
        <taxon>Neoteleostei</taxon>
        <taxon>Acanthomorphata</taxon>
        <taxon>Ovalentaria</taxon>
        <taxon>Atherinomorphae</taxon>
        <taxon>Cyprinodontiformes</taxon>
        <taxon>Rivulidae</taxon>
        <taxon>Austrofundulus</taxon>
    </lineage>
</organism>
<evidence type="ECO:0000256" key="3">
    <source>
        <dbReference type="ARBA" id="ARBA00022525"/>
    </source>
</evidence>
<dbReference type="InterPro" id="IPR003620">
    <property type="entry name" value="Urocortin_CRF"/>
</dbReference>
<evidence type="ECO:0000256" key="1">
    <source>
        <dbReference type="ARBA" id="ARBA00004613"/>
    </source>
</evidence>
<feature type="chain" id="PRO_5014143655" evidence="6">
    <location>
        <begin position="24"/>
        <end position="112"/>
    </location>
</feature>
<feature type="domain" description="Corticotropin-releasing factor" evidence="7">
    <location>
        <begin position="71"/>
        <end position="110"/>
    </location>
</feature>
<dbReference type="GO" id="GO:0005179">
    <property type="term" value="F:hormone activity"/>
    <property type="evidence" value="ECO:0007669"/>
    <property type="project" value="UniProtKB-KW"/>
</dbReference>
<evidence type="ECO:0000313" key="9">
    <source>
        <dbReference type="RefSeq" id="XP_013886243.1"/>
    </source>
</evidence>
<dbReference type="InterPro" id="IPR018446">
    <property type="entry name" value="Corticotropin-releasing_fac_CS"/>
</dbReference>
<keyword evidence="6" id="KW-0732">Signal</keyword>
<dbReference type="SMART" id="SM00039">
    <property type="entry name" value="CRF"/>
    <property type="match status" value="1"/>
</dbReference>
<sequence length="112" mass="12539">MKLNGLLRVLALLGFFLPPSADSRPPDPPAVLPLGEFSLHRGGGAVPRPSPWMMIGALLQEEGSWRRRRSDEPPLSLDLTFHLLREVLEMARAEQLAQQAHSNRRMMDSFGK</sequence>
<dbReference type="AlphaFoldDB" id="A0A2I4D1Y9"/>
<name>A0A2I4D1Y9_AUSLI</name>
<dbReference type="PANTHER" id="PTHR15035">
    <property type="entry name" value="CORTICOLIBERIN/UROCORTIN"/>
    <property type="match status" value="1"/>
</dbReference>
<dbReference type="Pfam" id="PF00473">
    <property type="entry name" value="CRF"/>
    <property type="match status" value="1"/>
</dbReference>
<keyword evidence="3" id="KW-0964">Secreted</keyword>
<keyword evidence="5" id="KW-0027">Amidation</keyword>